<feature type="compositionally biased region" description="Basic and acidic residues" evidence="1">
    <location>
        <begin position="260"/>
        <end position="277"/>
    </location>
</feature>
<keyword evidence="3" id="KW-1185">Reference proteome</keyword>
<feature type="region of interest" description="Disordered" evidence="1">
    <location>
        <begin position="260"/>
        <end position="317"/>
    </location>
</feature>
<proteinExistence type="predicted"/>
<dbReference type="Proteomes" id="UP000600918">
    <property type="component" value="Unassembled WGS sequence"/>
</dbReference>
<protein>
    <submittedName>
        <fullName evidence="2">Uncharacterized protein</fullName>
    </submittedName>
</protein>
<evidence type="ECO:0000256" key="1">
    <source>
        <dbReference type="SAM" id="MobiDB-lite"/>
    </source>
</evidence>
<sequence length="317" mass="34562">MLNMDNNTEESPKRRSTFYVSLDGTSSIGASSISPKVILTRTLSNNESITSSRKHEDSLPESHKGKVQSLTRIFESGKGSSNERSNNRVIGNEDRKKVERTRSFKTIERFQNRFTGRKDSARKENRLNNTIACFELEEDDGKRKKKNKNEESNESVADENNRMISVVNNVVNVKCCNNGGSDGTTVGIGSNSATNGNISKLEEKKQQSSGNTTLTNLLIRRTHSTKLARSGSSLLRSANRHASVDSSSIVAVAAAASVAAEKRPVAERAKDRDREVTADPSADNSDCIESSLFEDVPDIDGGMHSDLSCAKDSSLNG</sequence>
<reference evidence="2" key="1">
    <citation type="journal article" date="2020" name="G3 (Bethesda)">
        <title>High-Quality Assemblies for Three Invasive Social Wasps from the &lt;i&gt;Vespula&lt;/i&gt; Genus.</title>
        <authorList>
            <person name="Harrop T.W.R."/>
            <person name="Guhlin J."/>
            <person name="McLaughlin G.M."/>
            <person name="Permina E."/>
            <person name="Stockwell P."/>
            <person name="Gilligan J."/>
            <person name="Le Lec M.F."/>
            <person name="Gruber M.A.M."/>
            <person name="Quinn O."/>
            <person name="Lovegrove M."/>
            <person name="Duncan E.J."/>
            <person name="Remnant E.J."/>
            <person name="Van Eeckhoven J."/>
            <person name="Graham B."/>
            <person name="Knapp R.A."/>
            <person name="Langford K.W."/>
            <person name="Kronenberg Z."/>
            <person name="Press M.O."/>
            <person name="Eacker S.M."/>
            <person name="Wilson-Rankin E.E."/>
            <person name="Purcell J."/>
            <person name="Lester P.J."/>
            <person name="Dearden P.K."/>
        </authorList>
    </citation>
    <scope>NUCLEOTIDE SEQUENCE</scope>
    <source>
        <strain evidence="2">Volc-1</strain>
    </source>
</reference>
<organism evidence="2 3">
    <name type="scientific">Vespula pensylvanica</name>
    <name type="common">Western yellow jacket</name>
    <name type="synonym">Wasp</name>
    <dbReference type="NCBI Taxonomy" id="30213"/>
    <lineage>
        <taxon>Eukaryota</taxon>
        <taxon>Metazoa</taxon>
        <taxon>Ecdysozoa</taxon>
        <taxon>Arthropoda</taxon>
        <taxon>Hexapoda</taxon>
        <taxon>Insecta</taxon>
        <taxon>Pterygota</taxon>
        <taxon>Neoptera</taxon>
        <taxon>Endopterygota</taxon>
        <taxon>Hymenoptera</taxon>
        <taxon>Apocrita</taxon>
        <taxon>Aculeata</taxon>
        <taxon>Vespoidea</taxon>
        <taxon>Vespidae</taxon>
        <taxon>Vespinae</taxon>
        <taxon>Vespula</taxon>
    </lineage>
</organism>
<dbReference type="AlphaFoldDB" id="A0A834NXW3"/>
<dbReference type="EMBL" id="JACSDY010000009">
    <property type="protein sequence ID" value="KAF7420627.1"/>
    <property type="molecule type" value="Genomic_DNA"/>
</dbReference>
<comment type="caution">
    <text evidence="2">The sequence shown here is derived from an EMBL/GenBank/DDBJ whole genome shotgun (WGS) entry which is preliminary data.</text>
</comment>
<evidence type="ECO:0000313" key="3">
    <source>
        <dbReference type="Proteomes" id="UP000600918"/>
    </source>
</evidence>
<name>A0A834NXW3_VESPE</name>
<accession>A0A834NXW3</accession>
<gene>
    <name evidence="2" type="ORF">H0235_010924</name>
</gene>
<evidence type="ECO:0000313" key="2">
    <source>
        <dbReference type="EMBL" id="KAF7420627.1"/>
    </source>
</evidence>
<feature type="region of interest" description="Disordered" evidence="1">
    <location>
        <begin position="139"/>
        <end position="160"/>
    </location>
</feature>